<evidence type="ECO:0000256" key="4">
    <source>
        <dbReference type="ARBA" id="ARBA00012568"/>
    </source>
</evidence>
<name>A0A520MB57_9GAMM</name>
<evidence type="ECO:0000256" key="8">
    <source>
        <dbReference type="ARBA" id="ARBA00022670"/>
    </source>
</evidence>
<reference evidence="13 14" key="1">
    <citation type="submission" date="2019-02" db="EMBL/GenBank/DDBJ databases">
        <title>Prokaryotic population dynamics and viral predation in marine succession experiment using metagenomics: the confinement effect.</title>
        <authorList>
            <person name="Haro-Moreno J.M."/>
            <person name="Rodriguez-Valera F."/>
            <person name="Lopez-Perez M."/>
        </authorList>
    </citation>
    <scope>NUCLEOTIDE SEQUENCE [LARGE SCALE GENOMIC DNA]</scope>
    <source>
        <strain evidence="13">MED-G170</strain>
    </source>
</reference>
<dbReference type="PRINTS" id="PR00793">
    <property type="entry name" value="PROAMNOPTASE"/>
</dbReference>
<dbReference type="SUPFAM" id="SSF53474">
    <property type="entry name" value="alpha/beta-Hydrolases"/>
    <property type="match status" value="1"/>
</dbReference>
<keyword evidence="6" id="KW-0031">Aminopeptidase</keyword>
<proteinExistence type="inferred from homology"/>
<evidence type="ECO:0000256" key="3">
    <source>
        <dbReference type="ARBA" id="ARBA00010088"/>
    </source>
</evidence>
<evidence type="ECO:0000256" key="10">
    <source>
        <dbReference type="ARBA" id="ARBA00029605"/>
    </source>
</evidence>
<gene>
    <name evidence="13" type="ORF">EVB03_09945</name>
</gene>
<evidence type="ECO:0000256" key="9">
    <source>
        <dbReference type="ARBA" id="ARBA00022801"/>
    </source>
</evidence>
<comment type="caution">
    <text evidence="13">The sequence shown here is derived from an EMBL/GenBank/DDBJ whole genome shotgun (WGS) entry which is preliminary data.</text>
</comment>
<protein>
    <recommendedName>
        <fullName evidence="5">Proline iminopeptidase</fullName>
        <ecNumber evidence="4">3.4.11.5</ecNumber>
    </recommendedName>
    <alternativeName>
        <fullName evidence="10">Prolyl aminopeptidase</fullName>
    </alternativeName>
</protein>
<comment type="subcellular location">
    <subcellularLocation>
        <location evidence="2">Cytoplasm</location>
    </subcellularLocation>
</comment>
<organism evidence="13 14">
    <name type="scientific">SAR92 clade bacterium</name>
    <dbReference type="NCBI Taxonomy" id="2315479"/>
    <lineage>
        <taxon>Bacteria</taxon>
        <taxon>Pseudomonadati</taxon>
        <taxon>Pseudomonadota</taxon>
        <taxon>Gammaproteobacteria</taxon>
        <taxon>Cellvibrionales</taxon>
        <taxon>Porticoccaceae</taxon>
        <taxon>SAR92 clade</taxon>
    </lineage>
</organism>
<dbReference type="PANTHER" id="PTHR43722:SF1">
    <property type="entry name" value="PROLINE IMINOPEPTIDASE"/>
    <property type="match status" value="1"/>
</dbReference>
<dbReference type="EC" id="3.4.11.5" evidence="4"/>
<dbReference type="InterPro" id="IPR000073">
    <property type="entry name" value="AB_hydrolase_1"/>
</dbReference>
<dbReference type="AlphaFoldDB" id="A0A520MB57"/>
<dbReference type="Proteomes" id="UP000315889">
    <property type="component" value="Unassembled WGS sequence"/>
</dbReference>
<evidence type="ECO:0000256" key="5">
    <source>
        <dbReference type="ARBA" id="ARBA00021843"/>
    </source>
</evidence>
<dbReference type="InterPro" id="IPR029058">
    <property type="entry name" value="AB_hydrolase_fold"/>
</dbReference>
<feature type="domain" description="AB hydrolase-1" evidence="11">
    <location>
        <begin position="85"/>
        <end position="242"/>
    </location>
</feature>
<evidence type="ECO:0000256" key="7">
    <source>
        <dbReference type="ARBA" id="ARBA00022490"/>
    </source>
</evidence>
<dbReference type="EMBL" id="SHBP01000030">
    <property type="protein sequence ID" value="RZO18461.1"/>
    <property type="molecule type" value="Genomic_DNA"/>
</dbReference>
<evidence type="ECO:0000313" key="13">
    <source>
        <dbReference type="EMBL" id="RZO18461.1"/>
    </source>
</evidence>
<dbReference type="InterPro" id="IPR002410">
    <property type="entry name" value="Peptidase_S33"/>
</dbReference>
<evidence type="ECO:0000313" key="14">
    <source>
        <dbReference type="Proteomes" id="UP000315889"/>
    </source>
</evidence>
<dbReference type="InterPro" id="IPR005944">
    <property type="entry name" value="Pro_iminopeptidase"/>
</dbReference>
<dbReference type="GO" id="GO:0005737">
    <property type="term" value="C:cytoplasm"/>
    <property type="evidence" value="ECO:0007669"/>
    <property type="project" value="UniProtKB-SubCell"/>
</dbReference>
<keyword evidence="9 13" id="KW-0378">Hydrolase</keyword>
<keyword evidence="7" id="KW-0963">Cytoplasm</keyword>
<evidence type="ECO:0000256" key="2">
    <source>
        <dbReference type="ARBA" id="ARBA00004496"/>
    </source>
</evidence>
<comment type="catalytic activity">
    <reaction evidence="1">
        <text>Release of N-terminal proline from a peptide.</text>
        <dbReference type="EC" id="3.4.11.5"/>
    </reaction>
</comment>
<dbReference type="InterPro" id="IPR013595">
    <property type="entry name" value="Pept_S33_TAP-like_C"/>
</dbReference>
<feature type="domain" description="Peptidase S33 tripeptidyl aminopeptidase-like C-terminal" evidence="12">
    <location>
        <begin position="373"/>
        <end position="469"/>
    </location>
</feature>
<evidence type="ECO:0000259" key="11">
    <source>
        <dbReference type="Pfam" id="PF00561"/>
    </source>
</evidence>
<dbReference type="PANTHER" id="PTHR43722">
    <property type="entry name" value="PROLINE IMINOPEPTIDASE"/>
    <property type="match status" value="1"/>
</dbReference>
<sequence length="498" mass="54117">MLLDKMSSYRMILGASLLVLMNLTSLTVAQGKNNPTYCYADGLSDRLPCGFIQVAEDSSKPQGRKIDIHYVVIPAVKPIYPTEALLAIAGGPGQSAIDNAALFNNTFKKVRETRDILLIDQRGTGRSNILQCPQDNILSPLMVDEQGFDVIVETEKCLSNIESDFAMYDSTTAIHDFEAVRKFLGYEKLHVYGISYGSRMAQLYMRHYSDALLTVTLDGVVPMQQSVLAVGLSVDRALEGVLEQCAADAACNQQFPALPSDLSSLTNHLTNNPVTTNVFHPMTGNPETFLLTRDKLLGILRLSMYSPSTRALLPLAISLAASGNYQPLLGLYSLIMNGIDLAAGMHNSVVCAEDVHRVSPDLMEDIEQSFTASSMYKAMVKSCSIWPINRVDEEFFNPIESDIPTLLLSGELDPATPPDWGTLAMVNMTNAVHFVAPYATHGVAAQTCGSDLVADLVDLGTVTDLDASCLSETHPKSFYLNPSSAQALQSKTTVEDSP</sequence>
<evidence type="ECO:0000256" key="6">
    <source>
        <dbReference type="ARBA" id="ARBA00022438"/>
    </source>
</evidence>
<dbReference type="GO" id="GO:0006508">
    <property type="term" value="P:proteolysis"/>
    <property type="evidence" value="ECO:0007669"/>
    <property type="project" value="UniProtKB-KW"/>
</dbReference>
<dbReference type="GO" id="GO:0004177">
    <property type="term" value="F:aminopeptidase activity"/>
    <property type="evidence" value="ECO:0007669"/>
    <property type="project" value="UniProtKB-KW"/>
</dbReference>
<dbReference type="Pfam" id="PF00561">
    <property type="entry name" value="Abhydrolase_1"/>
    <property type="match status" value="1"/>
</dbReference>
<evidence type="ECO:0000256" key="1">
    <source>
        <dbReference type="ARBA" id="ARBA00001585"/>
    </source>
</evidence>
<dbReference type="Gene3D" id="3.40.50.1820">
    <property type="entry name" value="alpha/beta hydrolase"/>
    <property type="match status" value="1"/>
</dbReference>
<evidence type="ECO:0000259" key="12">
    <source>
        <dbReference type="Pfam" id="PF08386"/>
    </source>
</evidence>
<accession>A0A520MB57</accession>
<comment type="similarity">
    <text evidence="3">Belongs to the peptidase S33 family.</text>
</comment>
<keyword evidence="8" id="KW-0645">Protease</keyword>
<dbReference type="Pfam" id="PF08386">
    <property type="entry name" value="Abhydrolase_4"/>
    <property type="match status" value="1"/>
</dbReference>